<evidence type="ECO:0000256" key="1">
    <source>
        <dbReference type="SAM" id="MobiDB-lite"/>
    </source>
</evidence>
<feature type="compositionally biased region" description="Basic residues" evidence="1">
    <location>
        <begin position="40"/>
        <end position="53"/>
    </location>
</feature>
<sequence length="403" mass="43612">MSPAEAVLGKMKATTPSATPTPTPSPTKVPQQTVATTTKKPVRRAIRTYGKKRTLPDETHETQSSKRTKTSTATAAMTITQPGPTRRDSIADEVSRQLQKEAAEAECRNNKRPQTPTKANPKAIPFKATPPRKAPSPRRVGIMRYFQPAARSAPPPPPSLPEPCSPALSISSMSSLSSCPSPTSSIGSFRSRASSVVSSPSANSSYSLDETAFTMDEPDSPPASPLWQGFEQRPRQKRRLTIRPDQQVKTTTEDDTTKDCDEKNVAQEVDEETKENIPVAPSFGSSVMAASSTRMRLRLGLSSTTTPSATTKKRKKTSGPPSVQTTLSLAVAPRNGGSSDSASVRECKECNILYNPLHEKDAKFHARYHASVCRKQQKEGKEQNIQDREQSAATAAAAGVRLR</sequence>
<feature type="domain" description="N-acetyltransferase ESCO zinc-finger" evidence="2">
    <location>
        <begin position="337"/>
        <end position="370"/>
    </location>
</feature>
<feature type="region of interest" description="Disordered" evidence="1">
    <location>
        <begin position="375"/>
        <end position="403"/>
    </location>
</feature>
<organism evidence="3 4">
    <name type="scientific">Sporothrix stenoceras</name>
    <dbReference type="NCBI Taxonomy" id="5173"/>
    <lineage>
        <taxon>Eukaryota</taxon>
        <taxon>Fungi</taxon>
        <taxon>Dikarya</taxon>
        <taxon>Ascomycota</taxon>
        <taxon>Pezizomycotina</taxon>
        <taxon>Sordariomycetes</taxon>
        <taxon>Sordariomycetidae</taxon>
        <taxon>Ophiostomatales</taxon>
        <taxon>Ophiostomataceae</taxon>
        <taxon>Sporothrix</taxon>
    </lineage>
</organism>
<gene>
    <name evidence="3" type="ORF">Sste5346_004431</name>
</gene>
<feature type="compositionally biased region" description="Low complexity" evidence="1">
    <location>
        <begin position="165"/>
        <end position="207"/>
    </location>
</feature>
<evidence type="ECO:0000313" key="4">
    <source>
        <dbReference type="Proteomes" id="UP001583186"/>
    </source>
</evidence>
<dbReference type="Pfam" id="PF13878">
    <property type="entry name" value="zf-C2H2_3"/>
    <property type="match status" value="1"/>
</dbReference>
<dbReference type="InterPro" id="IPR028005">
    <property type="entry name" value="AcTrfase_ESCO_Znf_dom"/>
</dbReference>
<feature type="region of interest" description="Disordered" evidence="1">
    <location>
        <begin position="1"/>
        <end position="258"/>
    </location>
</feature>
<dbReference type="EMBL" id="JAWCUI010000021">
    <property type="protein sequence ID" value="KAL1896798.1"/>
    <property type="molecule type" value="Genomic_DNA"/>
</dbReference>
<feature type="compositionally biased region" description="Basic and acidic residues" evidence="1">
    <location>
        <begin position="85"/>
        <end position="109"/>
    </location>
</feature>
<feature type="region of interest" description="Disordered" evidence="1">
    <location>
        <begin position="300"/>
        <end position="324"/>
    </location>
</feature>
<feature type="compositionally biased region" description="Low complexity" evidence="1">
    <location>
        <begin position="392"/>
        <end position="403"/>
    </location>
</feature>
<feature type="compositionally biased region" description="Basic and acidic residues" evidence="1">
    <location>
        <begin position="54"/>
        <end position="64"/>
    </location>
</feature>
<proteinExistence type="predicted"/>
<accession>A0ABR3Z812</accession>
<comment type="caution">
    <text evidence="3">The sequence shown here is derived from an EMBL/GenBank/DDBJ whole genome shotgun (WGS) entry which is preliminary data.</text>
</comment>
<dbReference type="Proteomes" id="UP001583186">
    <property type="component" value="Unassembled WGS sequence"/>
</dbReference>
<name>A0ABR3Z812_9PEZI</name>
<feature type="compositionally biased region" description="Basic and acidic residues" evidence="1">
    <location>
        <begin position="376"/>
        <end position="390"/>
    </location>
</feature>
<protein>
    <recommendedName>
        <fullName evidence="2">N-acetyltransferase ESCO zinc-finger domain-containing protein</fullName>
    </recommendedName>
</protein>
<evidence type="ECO:0000259" key="2">
    <source>
        <dbReference type="Pfam" id="PF13878"/>
    </source>
</evidence>
<feature type="compositionally biased region" description="Pro residues" evidence="1">
    <location>
        <begin position="153"/>
        <end position="164"/>
    </location>
</feature>
<evidence type="ECO:0000313" key="3">
    <source>
        <dbReference type="EMBL" id="KAL1896798.1"/>
    </source>
</evidence>
<feature type="compositionally biased region" description="Low complexity" evidence="1">
    <location>
        <begin position="70"/>
        <end position="80"/>
    </location>
</feature>
<reference evidence="3 4" key="1">
    <citation type="journal article" date="2024" name="IMA Fungus">
        <title>IMA Genome - F19 : A genome assembly and annotation guide to empower mycologists, including annotated draft genome sequences of Ceratocystis pirilliformis, Diaporthe australafricana, Fusarium ophioides, Paecilomyces lecythidis, and Sporothrix stenoceras.</title>
        <authorList>
            <person name="Aylward J."/>
            <person name="Wilson A.M."/>
            <person name="Visagie C.M."/>
            <person name="Spraker J."/>
            <person name="Barnes I."/>
            <person name="Buitendag C."/>
            <person name="Ceriani C."/>
            <person name="Del Mar Angel L."/>
            <person name="du Plessis D."/>
            <person name="Fuchs T."/>
            <person name="Gasser K."/>
            <person name="Kramer D."/>
            <person name="Li W."/>
            <person name="Munsamy K."/>
            <person name="Piso A."/>
            <person name="Price J.L."/>
            <person name="Sonnekus B."/>
            <person name="Thomas C."/>
            <person name="van der Nest A."/>
            <person name="van Dijk A."/>
            <person name="van Heerden A."/>
            <person name="van Vuuren N."/>
            <person name="Yilmaz N."/>
            <person name="Duong T.A."/>
            <person name="van der Merwe N.A."/>
            <person name="Wingfield M.J."/>
            <person name="Wingfield B.D."/>
        </authorList>
    </citation>
    <scope>NUCLEOTIDE SEQUENCE [LARGE SCALE GENOMIC DNA]</scope>
    <source>
        <strain evidence="3 4">CMW 5346</strain>
    </source>
</reference>
<keyword evidence="4" id="KW-1185">Reference proteome</keyword>